<feature type="domain" description="Integrase catalytic" evidence="2">
    <location>
        <begin position="272"/>
        <end position="491"/>
    </location>
</feature>
<dbReference type="GO" id="GO:0015074">
    <property type="term" value="P:DNA integration"/>
    <property type="evidence" value="ECO:0007669"/>
    <property type="project" value="InterPro"/>
</dbReference>
<evidence type="ECO:0000313" key="3">
    <source>
        <dbReference type="EMBL" id="ABF12317.1"/>
    </source>
</evidence>
<dbReference type="Pfam" id="PF09299">
    <property type="entry name" value="Mu-transpos_C"/>
    <property type="match status" value="1"/>
</dbReference>
<dbReference type="KEGG" id="rme:Rmet_5458"/>
<evidence type="ECO:0000256" key="1">
    <source>
        <dbReference type="SAM" id="MobiDB-lite"/>
    </source>
</evidence>
<proteinExistence type="predicted"/>
<accession>Q1LC09</accession>
<evidence type="ECO:0000313" key="4">
    <source>
        <dbReference type="Proteomes" id="UP000002429"/>
    </source>
</evidence>
<keyword evidence="3" id="KW-0614">Plasmid</keyword>
<sequence>MSNLQIQRLPELATNMLFRLRNDPKSPLQRIVWTGGQSYHTFYVPVSGDDWPQACLTDELRARFSPDYVGDDALVFVGEDPYAVKVRAEPSAFALERMRWIFDLVKGKKLIDILTPSKRGKAIEEQVAKVGKPRATLTFQLKRYLARGMTVSALEGDLANCGGRGKQRNALSKVGAKRSVKAGDGTQVNESNRSILEAGVSYLLGAPKRTLQLALDFIHEKFCHDWPATKLFTRRQLQHHLYFTRPFTQRKRKKHGERRFNLSMRAFNGTVDTYGPGAQYQIDATIADVYLVSALDRLSIVGRPTIYIVSDTFSRQIVGVYVTLSPPSIEGAALAMESVVTPKVALCAEYGIETKEEHWPAHHLSSQLLGDRGSEFISVKAWDRIVQRMIMDVANTAAFRPDWKSIVESRFNLLNAVWAPFVPGYVDKDFRERGGKDYRLDAVLTLREFTAVFLVSVIEYNNRPLRTKKQIPEMVAAKLSPTPVELWKFGISKLSGALRTVHIDEVRACVYPRGEAVVSEYGIGFATRFYETPRAMKEEWFPRSRKKNFKVEVAYDPINPAKLFVLHEDGSFERATLRMTAGQQYDEVVSLAEIEKLQKDAARTLNDGFDNAEPLKRALRDQREAIVEGAIKEKEERMVAAGVKQLDTKSIRDAKANERELEDLLRSGQVPEILRNEPPVETPKKVEEQAEESWEDFGDLSIALLEAAKRNPPDDLKGDKDENQA</sequence>
<dbReference type="eggNOG" id="COG2801">
    <property type="taxonomic scope" value="Bacteria"/>
</dbReference>
<feature type="region of interest" description="Disordered" evidence="1">
    <location>
        <begin position="674"/>
        <end position="693"/>
    </location>
</feature>
<dbReference type="Gene3D" id="3.30.420.10">
    <property type="entry name" value="Ribonuclease H-like superfamily/Ribonuclease H"/>
    <property type="match status" value="1"/>
</dbReference>
<geneLocation type="plasmid" evidence="3 4">
    <name>megaplasmid</name>
</geneLocation>
<gene>
    <name evidence="3" type="primary">tnsB</name>
    <name evidence="3" type="ordered locus">Rmet_5458</name>
</gene>
<evidence type="ECO:0000259" key="2">
    <source>
        <dbReference type="PROSITE" id="PS50994"/>
    </source>
</evidence>
<dbReference type="GO" id="GO:0003676">
    <property type="term" value="F:nucleic acid binding"/>
    <property type="evidence" value="ECO:0007669"/>
    <property type="project" value="InterPro"/>
</dbReference>
<name>Q1LC09_CUPMC</name>
<reference evidence="4" key="1">
    <citation type="journal article" date="2010" name="PLoS ONE">
        <title>The complete genome sequence of Cupriavidus metallidurans strain CH34, a master survivalist in harsh and anthropogenic environments.</title>
        <authorList>
            <person name="Janssen P.J."/>
            <person name="Van Houdt R."/>
            <person name="Moors H."/>
            <person name="Monsieurs P."/>
            <person name="Morin N."/>
            <person name="Michaux A."/>
            <person name="Benotmane M.A."/>
            <person name="Leys N."/>
            <person name="Vallaeys T."/>
            <person name="Lapidus A."/>
            <person name="Monchy S."/>
            <person name="Medigue C."/>
            <person name="Taghavi S."/>
            <person name="McCorkle S."/>
            <person name="Dunn J."/>
            <person name="van der Lelie D."/>
            <person name="Mergeay M."/>
        </authorList>
    </citation>
    <scope>NUCLEOTIDE SEQUENCE [LARGE SCALE GENOMIC DNA]</scope>
    <source>
        <plasmid evidence="4">megaplasmid</plasmid>
    </source>
</reference>
<dbReference type="InterPro" id="IPR036397">
    <property type="entry name" value="RNaseH_sf"/>
</dbReference>
<dbReference type="InterPro" id="IPR015378">
    <property type="entry name" value="Transposase-like_Mu_C"/>
</dbReference>
<dbReference type="RefSeq" id="WP_011519860.1">
    <property type="nucleotide sequence ID" value="NC_007974.2"/>
</dbReference>
<dbReference type="InterPro" id="IPR001584">
    <property type="entry name" value="Integrase_cat-core"/>
</dbReference>
<dbReference type="InterPro" id="IPR012337">
    <property type="entry name" value="RNaseH-like_sf"/>
</dbReference>
<dbReference type="AlphaFoldDB" id="Q1LC09"/>
<dbReference type="PROSITE" id="PS50994">
    <property type="entry name" value="INTEGRASE"/>
    <property type="match status" value="1"/>
</dbReference>
<dbReference type="HOGENOM" id="CLU_019011_1_1_4"/>
<dbReference type="EMBL" id="CP000353">
    <property type="protein sequence ID" value="ABF12317.1"/>
    <property type="molecule type" value="Genomic_DNA"/>
</dbReference>
<protein>
    <submittedName>
        <fullName evidence="3">Tn7-like transposase</fullName>
    </submittedName>
</protein>
<dbReference type="Proteomes" id="UP000002429">
    <property type="component" value="Plasmid megaplasmid"/>
</dbReference>
<organism evidence="3 4">
    <name type="scientific">Cupriavidus metallidurans (strain ATCC 43123 / DSM 2839 / NBRC 102507 / CH34)</name>
    <name type="common">Ralstonia metallidurans</name>
    <dbReference type="NCBI Taxonomy" id="266264"/>
    <lineage>
        <taxon>Bacteria</taxon>
        <taxon>Pseudomonadati</taxon>
        <taxon>Pseudomonadota</taxon>
        <taxon>Betaproteobacteria</taxon>
        <taxon>Burkholderiales</taxon>
        <taxon>Burkholderiaceae</taxon>
        <taxon>Cupriavidus</taxon>
    </lineage>
</organism>
<keyword evidence="4" id="KW-1185">Reference proteome</keyword>
<dbReference type="SUPFAM" id="SSF53098">
    <property type="entry name" value="Ribonuclease H-like"/>
    <property type="match status" value="1"/>
</dbReference>